<feature type="region of interest" description="Disordered" evidence="1">
    <location>
        <begin position="152"/>
        <end position="171"/>
    </location>
</feature>
<feature type="chain" id="PRO_5043647024" evidence="3">
    <location>
        <begin position="24"/>
        <end position="627"/>
    </location>
</feature>
<keyword evidence="3" id="KW-0732">Signal</keyword>
<dbReference type="EMBL" id="OB661795">
    <property type="protein sequence ID" value="CAD7228985.1"/>
    <property type="molecule type" value="Genomic_DNA"/>
</dbReference>
<protein>
    <submittedName>
        <fullName evidence="4">Uncharacterized protein</fullName>
    </submittedName>
</protein>
<evidence type="ECO:0000256" key="3">
    <source>
        <dbReference type="SAM" id="SignalP"/>
    </source>
</evidence>
<feature type="compositionally biased region" description="Polar residues" evidence="1">
    <location>
        <begin position="616"/>
        <end position="627"/>
    </location>
</feature>
<feature type="compositionally biased region" description="Basic and acidic residues" evidence="1">
    <location>
        <begin position="465"/>
        <end position="475"/>
    </location>
</feature>
<feature type="compositionally biased region" description="Basic and acidic residues" evidence="1">
    <location>
        <begin position="359"/>
        <end position="375"/>
    </location>
</feature>
<accession>A0A7R8ZLH7</accession>
<evidence type="ECO:0000256" key="1">
    <source>
        <dbReference type="SAM" id="MobiDB-lite"/>
    </source>
</evidence>
<feature type="compositionally biased region" description="Low complexity" evidence="1">
    <location>
        <begin position="202"/>
        <end position="213"/>
    </location>
</feature>
<feature type="region of interest" description="Disordered" evidence="1">
    <location>
        <begin position="201"/>
        <end position="378"/>
    </location>
</feature>
<organism evidence="4">
    <name type="scientific">Cyprideis torosa</name>
    <dbReference type="NCBI Taxonomy" id="163714"/>
    <lineage>
        <taxon>Eukaryota</taxon>
        <taxon>Metazoa</taxon>
        <taxon>Ecdysozoa</taxon>
        <taxon>Arthropoda</taxon>
        <taxon>Crustacea</taxon>
        <taxon>Oligostraca</taxon>
        <taxon>Ostracoda</taxon>
        <taxon>Podocopa</taxon>
        <taxon>Podocopida</taxon>
        <taxon>Cytherocopina</taxon>
        <taxon>Cytheroidea</taxon>
        <taxon>Cytherideidae</taxon>
        <taxon>Cyprideis</taxon>
    </lineage>
</organism>
<keyword evidence="2" id="KW-0812">Transmembrane</keyword>
<feature type="compositionally biased region" description="Basic and acidic residues" evidence="1">
    <location>
        <begin position="503"/>
        <end position="532"/>
    </location>
</feature>
<feature type="compositionally biased region" description="Basic and acidic residues" evidence="1">
    <location>
        <begin position="432"/>
        <end position="457"/>
    </location>
</feature>
<evidence type="ECO:0000256" key="2">
    <source>
        <dbReference type="SAM" id="Phobius"/>
    </source>
</evidence>
<reference evidence="4" key="1">
    <citation type="submission" date="2020-11" db="EMBL/GenBank/DDBJ databases">
        <authorList>
            <person name="Tran Van P."/>
        </authorList>
    </citation>
    <scope>NUCLEOTIDE SEQUENCE</scope>
</reference>
<keyword evidence="2" id="KW-1133">Transmembrane helix</keyword>
<sequence length="627" mass="69125">MQDQEGTQSLLLLLLLILWLATGKNMAGVIREEGDLSADVKHALPLKLRLVVLQKAHPSPMDTIASRLLDLVTSEEEEAINRRNEATVNEKQSITSWIWLISGITITFILSGVISAIGVVMLMICLELFLEHLRKLRNTRAKTPWALFSGDTQSAAEDTGTRPFSPTLSPAVPKSISRELLLKDTESASDEAKKFAFGKNVSSSSVDSTSSPSLPKTASKKIAEPFEEDSISLSRDDESISESMTISRDAFNASTITKVQSSWSDNDKERKARGSTDKESRGKESKDKESKDKESKDKEIKDKETKDKESKGKESKERGSKENNTTLKALKSLFAPLSGSKSKPQLKKKMPSEDLASATKERSHQKAKKASDAKQGEQMIQKVTEATVVVKKEPEAANKSGVEAKDQVRDKPETAMTDKTKTPWTELNVDAATDKKEQQQGLDKNKVQVSERKEGKMGETATRGGEIDGAEKLEAETPGAVKLEAAKLGAEIPGRSGAQMEGEIMRPEPNADDKRGDEPDEKSPLQRKEKCRPTRGGTESVSVLERSATMNEPHPEVTIFKTCLPDKPSRRPMKVDFIGSDLREFQHPGLIVENTSHWKIAETKRRSEAPEEGINDNKNTVTQLPHS</sequence>
<feature type="transmembrane region" description="Helical" evidence="2">
    <location>
        <begin position="97"/>
        <end position="130"/>
    </location>
</feature>
<feature type="compositionally biased region" description="Basic and acidic residues" evidence="1">
    <location>
        <begin position="265"/>
        <end position="321"/>
    </location>
</feature>
<feature type="region of interest" description="Disordered" evidence="1">
    <location>
        <begin position="391"/>
        <end position="557"/>
    </location>
</feature>
<dbReference type="AlphaFoldDB" id="A0A7R8ZLH7"/>
<keyword evidence="2" id="KW-0472">Membrane</keyword>
<feature type="compositionally biased region" description="Basic and acidic residues" evidence="1">
    <location>
        <begin position="391"/>
        <end position="421"/>
    </location>
</feature>
<feature type="compositionally biased region" description="Polar residues" evidence="1">
    <location>
        <begin position="152"/>
        <end position="168"/>
    </location>
</feature>
<evidence type="ECO:0000313" key="4">
    <source>
        <dbReference type="EMBL" id="CAD7228985.1"/>
    </source>
</evidence>
<gene>
    <name evidence="4" type="ORF">CTOB1V02_LOCUS6860</name>
</gene>
<feature type="region of interest" description="Disordered" evidence="1">
    <location>
        <begin position="602"/>
        <end position="627"/>
    </location>
</feature>
<name>A0A7R8ZLH7_9CRUS</name>
<feature type="compositionally biased region" description="Polar residues" evidence="1">
    <location>
        <begin position="241"/>
        <end position="264"/>
    </location>
</feature>
<proteinExistence type="predicted"/>
<feature type="signal peptide" evidence="3">
    <location>
        <begin position="1"/>
        <end position="23"/>
    </location>
</feature>